<keyword evidence="2" id="KW-0812">Transmembrane</keyword>
<keyword evidence="2" id="KW-1133">Transmembrane helix</keyword>
<evidence type="ECO:0000256" key="2">
    <source>
        <dbReference type="SAM" id="Phobius"/>
    </source>
</evidence>
<dbReference type="InterPro" id="IPR051829">
    <property type="entry name" value="Multiheme_Cytochr_ET"/>
</dbReference>
<sequence length="415" mass="44409">MVPRPPFPDRVPTGLLVMSDPRSNRPSAFVILAASALLGLAGLGLWMTMTPPPGEEADDTGQVVLSGGPTRAEFAGADACIDCHPGAHASFTGSGHARTIRPAGQRRLARELDGRTLADPERSEVTWTYLLQDGLLFADRAEGGRRERIPLDFALGSGHHATTFVTVTNADPAHPTALEHRLTHFADGTFSVTPGQRAGDGLGRGGRLGHEMDSEEMHKCFGCHSTLTSATGSHVLDVASMIPNVSCERCHGPARAHVEARRRAEEGPALRFGLERWTVEEQLELCGTCHRHPSNAPPGIIRPDNVQLARFQPVGLMQSPCFTEGDGTLSCLTCHDPHARARSSPIFYEAICASCHGSNPTPPPTPGPPAGCLDCHMPKVDSGQGVRFTDHWIRIRDLDGRTGPCTRPSPEAAAE</sequence>
<dbReference type="Gene3D" id="1.10.1130.10">
    <property type="entry name" value="Flavocytochrome C3, Chain A"/>
    <property type="match status" value="2"/>
</dbReference>
<dbReference type="PANTHER" id="PTHR35038:SF8">
    <property type="entry name" value="C-TYPE POLYHEME CYTOCHROME OMCC"/>
    <property type="match status" value="1"/>
</dbReference>
<feature type="domain" description="Cytochrome c-552/4" evidence="3">
    <location>
        <begin position="212"/>
        <end position="252"/>
    </location>
</feature>
<comment type="caution">
    <text evidence="4">The sequence shown here is derived from an EMBL/GenBank/DDBJ whole genome shotgun (WGS) entry which is preliminary data.</text>
</comment>
<dbReference type="Pfam" id="PF13435">
    <property type="entry name" value="Cytochrome_C554"/>
    <property type="match status" value="1"/>
</dbReference>
<keyword evidence="2" id="KW-0472">Membrane</keyword>
<protein>
    <recommendedName>
        <fullName evidence="3">Cytochrome c-552/4 domain-containing protein</fullName>
    </recommendedName>
</protein>
<evidence type="ECO:0000256" key="1">
    <source>
        <dbReference type="ARBA" id="ARBA00022729"/>
    </source>
</evidence>
<dbReference type="EMBL" id="RYZH01000040">
    <property type="protein sequence ID" value="RUL85377.1"/>
    <property type="molecule type" value="Genomic_DNA"/>
</dbReference>
<proteinExistence type="predicted"/>
<evidence type="ECO:0000313" key="4">
    <source>
        <dbReference type="EMBL" id="RUL85377.1"/>
    </source>
</evidence>
<accession>A0A432MFW0</accession>
<dbReference type="AlphaFoldDB" id="A0A432MFW0"/>
<gene>
    <name evidence="4" type="ORF">TsocGM_18550</name>
</gene>
<dbReference type="InterPro" id="IPR036280">
    <property type="entry name" value="Multihaem_cyt_sf"/>
</dbReference>
<feature type="transmembrane region" description="Helical" evidence="2">
    <location>
        <begin position="28"/>
        <end position="47"/>
    </location>
</feature>
<dbReference type="PANTHER" id="PTHR35038">
    <property type="entry name" value="DISSIMILATORY SULFITE REDUCTASE SIRA"/>
    <property type="match status" value="1"/>
</dbReference>
<name>A0A432MFW0_9BACT</name>
<dbReference type="Proteomes" id="UP000280296">
    <property type="component" value="Unassembled WGS sequence"/>
</dbReference>
<keyword evidence="1" id="KW-0732">Signal</keyword>
<reference evidence="4 5" key="1">
    <citation type="submission" date="2018-12" db="EMBL/GenBank/DDBJ databases">
        <authorList>
            <person name="Toschakov S.V."/>
        </authorList>
    </citation>
    <scope>NUCLEOTIDE SEQUENCE [LARGE SCALE GENOMIC DNA]</scope>
    <source>
        <strain evidence="4 5">GM2012</strain>
    </source>
</reference>
<keyword evidence="5" id="KW-1185">Reference proteome</keyword>
<evidence type="ECO:0000259" key="3">
    <source>
        <dbReference type="Pfam" id="PF13435"/>
    </source>
</evidence>
<reference evidence="4 5" key="2">
    <citation type="submission" date="2019-01" db="EMBL/GenBank/DDBJ databases">
        <title>Tautonia sociabilis, a novel thermotolerant planctomycete of Isosphaeraceae family, isolated from a 4000 m deep subterranean habitat.</title>
        <authorList>
            <person name="Kovaleva O.L."/>
            <person name="Elcheninov A.G."/>
            <person name="Van Heerden E."/>
            <person name="Toshchakov S.V."/>
            <person name="Novikov A."/>
            <person name="Bonch-Osmolovskaya E.A."/>
            <person name="Kublanov I.V."/>
        </authorList>
    </citation>
    <scope>NUCLEOTIDE SEQUENCE [LARGE SCALE GENOMIC DNA]</scope>
    <source>
        <strain evidence="4 5">GM2012</strain>
    </source>
</reference>
<organism evidence="4 5">
    <name type="scientific">Tautonia sociabilis</name>
    <dbReference type="NCBI Taxonomy" id="2080755"/>
    <lineage>
        <taxon>Bacteria</taxon>
        <taxon>Pseudomonadati</taxon>
        <taxon>Planctomycetota</taxon>
        <taxon>Planctomycetia</taxon>
        <taxon>Isosphaerales</taxon>
        <taxon>Isosphaeraceae</taxon>
        <taxon>Tautonia</taxon>
    </lineage>
</organism>
<dbReference type="InterPro" id="IPR023155">
    <property type="entry name" value="Cyt_c-552/4"/>
</dbReference>
<evidence type="ECO:0000313" key="5">
    <source>
        <dbReference type="Proteomes" id="UP000280296"/>
    </source>
</evidence>
<dbReference type="SUPFAM" id="SSF48695">
    <property type="entry name" value="Multiheme cytochromes"/>
    <property type="match status" value="1"/>
</dbReference>